<organism evidence="1 2">
    <name type="scientific">Candidatus Syntrophosphaera thermopropionivorans</name>
    <dbReference type="NCBI Taxonomy" id="2593015"/>
    <lineage>
        <taxon>Bacteria</taxon>
        <taxon>Pseudomonadati</taxon>
        <taxon>Candidatus Cloacimonadota</taxon>
        <taxon>Candidatus Cloacimonadia</taxon>
        <taxon>Candidatus Cloacimonadales</taxon>
        <taxon>Candidatus Cloacimonadaceae</taxon>
        <taxon>Candidatus Syntrophosphaera</taxon>
    </lineage>
</organism>
<evidence type="ECO:0000313" key="1">
    <source>
        <dbReference type="EMBL" id="TDF74617.1"/>
    </source>
</evidence>
<dbReference type="Proteomes" id="UP000294588">
    <property type="component" value="Unassembled WGS sequence"/>
</dbReference>
<protein>
    <submittedName>
        <fullName evidence="1">tRNA uridine-5-carboxymethylaminomethyl(34) synthesis GTPase MnmE</fullName>
    </submittedName>
</protein>
<comment type="caution">
    <text evidence="1">The sequence shown here is derived from an EMBL/GenBank/DDBJ whole genome shotgun (WGS) entry which is preliminary data.</text>
</comment>
<keyword evidence="2" id="KW-1185">Reference proteome</keyword>
<name>A0AC61QL12_9BACT</name>
<reference evidence="1" key="1">
    <citation type="submission" date="2019-03" db="EMBL/GenBank/DDBJ databases">
        <title>Candidatus Syntrophosphaera thermopropionivorans: a novel player in syntrophic propionate oxidation during anaerobic digestion.</title>
        <authorList>
            <person name="Dyksma S."/>
        </authorList>
    </citation>
    <scope>NUCLEOTIDE SEQUENCE</scope>
    <source>
        <strain evidence="1">W5</strain>
    </source>
</reference>
<dbReference type="EMBL" id="SMOG01000001">
    <property type="protein sequence ID" value="TDF74617.1"/>
    <property type="molecule type" value="Genomic_DNA"/>
</dbReference>
<accession>A0AC61QL12</accession>
<sequence length="462" mass="51096">MANLSEPICALITPPGYAAINVVRISGKGSIGIVAQYIKPRKKLLNCPSHRVVFGTFYSREGRAIDQVLCTVFRAPHSYTGEDVVEISSHGNPQIASQILENLLLDARMANPGEFTLRAVLNGKMDLPQAEAVNDLVFASGAMAESAALMQVQGILSQHLQNLLNDISETRLRCELAIDFADQDLPPVDPEDLKNRISHILKQAEELYAEGVSQGKYIREGIKISLVGAPNSGKSSIFNAFLKYNRAIVNPHPGTTRDYLEERVNLQGYTLILYDTAGLRISSDEVEREGIERTRELMQNSDLILYLLPVDQEIDWKEIDELPSEIKNKILWVATKYDLITPDFSDVKNSDNLNGHSPDSAIPASVYAIEGLEKLQQAILNHFALPQKWVDRPLVTNARHLAALSRAISSLKNALQSIDNQAGYEFTAFDLIAASQALEEILGIVTTEDLLTNIFNNFCIGK</sequence>
<gene>
    <name evidence="1" type="primary">mnmE</name>
    <name evidence="1" type="ORF">E0946_00610</name>
</gene>
<proteinExistence type="predicted"/>
<evidence type="ECO:0000313" key="2">
    <source>
        <dbReference type="Proteomes" id="UP000294588"/>
    </source>
</evidence>